<feature type="region of interest" description="Disordered" evidence="2">
    <location>
        <begin position="1060"/>
        <end position="1086"/>
    </location>
</feature>
<dbReference type="AlphaFoldDB" id="A0A6J1WDV7"/>
<dbReference type="OrthoDB" id="206339at2759"/>
<feature type="compositionally biased region" description="Basic and acidic residues" evidence="2">
    <location>
        <begin position="563"/>
        <end position="577"/>
    </location>
</feature>
<feature type="coiled-coil region" evidence="1">
    <location>
        <begin position="845"/>
        <end position="872"/>
    </location>
</feature>
<evidence type="ECO:0000256" key="2">
    <source>
        <dbReference type="SAM" id="MobiDB-lite"/>
    </source>
</evidence>
<feature type="compositionally biased region" description="Basic and acidic residues" evidence="2">
    <location>
        <begin position="540"/>
        <end position="551"/>
    </location>
</feature>
<feature type="coiled-coil region" evidence="1">
    <location>
        <begin position="399"/>
        <end position="433"/>
    </location>
</feature>
<dbReference type="Proteomes" id="UP001652740">
    <property type="component" value="Unplaced"/>
</dbReference>
<organism evidence="3 4">
    <name type="scientific">Galleria mellonella</name>
    <name type="common">Greater wax moth</name>
    <dbReference type="NCBI Taxonomy" id="7137"/>
    <lineage>
        <taxon>Eukaryota</taxon>
        <taxon>Metazoa</taxon>
        <taxon>Ecdysozoa</taxon>
        <taxon>Arthropoda</taxon>
        <taxon>Hexapoda</taxon>
        <taxon>Insecta</taxon>
        <taxon>Pterygota</taxon>
        <taxon>Neoptera</taxon>
        <taxon>Endopterygota</taxon>
        <taxon>Lepidoptera</taxon>
        <taxon>Glossata</taxon>
        <taxon>Ditrysia</taxon>
        <taxon>Pyraloidea</taxon>
        <taxon>Pyralidae</taxon>
        <taxon>Galleriinae</taxon>
        <taxon>Galleria</taxon>
    </lineage>
</organism>
<gene>
    <name evidence="4" type="primary">LOC113512156</name>
</gene>
<feature type="region of interest" description="Disordered" evidence="2">
    <location>
        <begin position="1220"/>
        <end position="1263"/>
    </location>
</feature>
<evidence type="ECO:0000313" key="4">
    <source>
        <dbReference type="RefSeq" id="XP_026751760.1"/>
    </source>
</evidence>
<feature type="compositionally biased region" description="Low complexity" evidence="2">
    <location>
        <begin position="1236"/>
        <end position="1247"/>
    </location>
</feature>
<proteinExistence type="predicted"/>
<reference evidence="4" key="1">
    <citation type="submission" date="2025-08" db="UniProtKB">
        <authorList>
            <consortium name="RefSeq"/>
        </authorList>
    </citation>
    <scope>IDENTIFICATION</scope>
    <source>
        <tissue evidence="4">Whole larvae</tissue>
    </source>
</reference>
<feature type="region of interest" description="Disordered" evidence="2">
    <location>
        <begin position="822"/>
        <end position="843"/>
    </location>
</feature>
<name>A0A6J1WDV7_GALME</name>
<keyword evidence="3" id="KW-1185">Reference proteome</keyword>
<dbReference type="InParanoid" id="A0A6J1WDV7"/>
<sequence length="1263" mass="145683">MEFIATDESTFQPTHVDNKNSKENDSVENFQKFIYDLFEKNGVLNDLRAYLRGHIIDVLKSAQTGDPSPCQRHFTQRLELTYQALNILIAEYLFCLEFSYSLSVFISEIPLANMVFAYAKALLHSHNEGNPVLKFTDGDVWSILNYLGVKCDSEHAYKIVELYKSKDNLPLLLCILKCMPMYNKEGFTIEQDISSLDSISSVKSSDTVAEKTNSKNGGCHEKCKHYVFCRTCQNRMSRVKDKYMKKRKKIAKTVKETNMNPLNVELLLKNISFMEKGLIDEMFQQLKSVYEAEVEMVRVEEDKKTKRTLATHIAQLQRHHVEMEEAFKAREAKLEKNVEQKKRFLWGLARQLREQHAQLSRAMLTLRGEADRLTAKEDSLKTQLLEAETVLKKRGEEMRAQISNELVILEGHLESMKKERESINRERLELQSYKTPDTSIKHGLESEDLKSHYDLLKDEFLILKKYLETIKMEPKCVIERETITDLNDVTSKINIMLNNEEADRNLLKSDNEERARAPNIVINDLKKQKNVNFSQSNLDEVYRQRSRDRSRSSASSEAGEVADCGHHRDRDSDCDRDRHCDRDAPCCHMQYDVLQHLRNENESLKDFARQQRTHINDLMSQQARLQAELIATRTRIDATRPRTAPDITPRCACINERLNMSESTNTFGWRKGAGEEVSVFSEARPRVVVPGDILPFVGALRDTRDGRRHLINTWRSLRRGTTVSGRRPAPQVIETTPILHATDVTPASPTTPIMDRPTSAAPTQDMCATNAEDEPNIIGQSENITINPVSCDNVQQPKLTETAVENKTRAKSPKSMLREAKQKLKNKNSKKVQPTTHEKSPNTVLREAKLRLRKLEIEAEAVERSYLDFRKRQNELIKDRKSYSMSKDNPLESDLDNLGIKRSKSLQKIDDKSKTKLDTQTNYKETLQFMKTDFNKYLCEYKANFDIKEIQSKNRRAIEKVHPNTNIVKKNYKEKHNYLETPLIEFRKFYHSQQMGRPLTIIDNPRPIPLEREVPLKNNGNSKQDVFKLRNENIKEAENYEELELQIQKNNLNKIYNLPEQSAVEPSNKEQNNIENSPKLEKNIKEESNDNVLRVVVENVSETSELKLTESQSQELLLVVQSSVDASRASQSDEKENMSTRMTIIVSPRKNDCKGSNDVGLEPLKATDIPEKSVPEEVARLTQNDVLDTIFHADPNNQISSTEMQLDISKEQLEDSISEYEKEDDYVNDFSADVDNYNSRSEYENNSPISLPKTSEDENFWET</sequence>
<feature type="region of interest" description="Disordered" evidence="2">
    <location>
        <begin position="536"/>
        <end position="577"/>
    </location>
</feature>
<dbReference type="KEGG" id="gmw:113512156"/>
<keyword evidence="1" id="KW-0175">Coiled coil</keyword>
<dbReference type="RefSeq" id="XP_026751760.1">
    <property type="nucleotide sequence ID" value="XM_026895959.3"/>
</dbReference>
<feature type="region of interest" description="Disordered" evidence="2">
    <location>
        <begin position="742"/>
        <end position="763"/>
    </location>
</feature>
<evidence type="ECO:0000256" key="1">
    <source>
        <dbReference type="SAM" id="Coils"/>
    </source>
</evidence>
<accession>A0A6J1WDV7</accession>
<protein>
    <submittedName>
        <fullName evidence="4">Uncharacterized protein LOC113512156 isoform X1</fullName>
    </submittedName>
</protein>
<evidence type="ECO:0000313" key="3">
    <source>
        <dbReference type="Proteomes" id="UP001652740"/>
    </source>
</evidence>
<dbReference type="GeneID" id="113512156"/>